<evidence type="ECO:0000313" key="16">
    <source>
        <dbReference type="Proteomes" id="UP001240483"/>
    </source>
</evidence>
<evidence type="ECO:0000313" key="15">
    <source>
        <dbReference type="EMBL" id="MDK6275232.1"/>
    </source>
</evidence>
<accession>A0AAP4FGS3</accession>
<dbReference type="GO" id="GO:0005524">
    <property type="term" value="F:ATP binding"/>
    <property type="evidence" value="ECO:0007669"/>
    <property type="project" value="UniProtKB-KW"/>
</dbReference>
<evidence type="ECO:0000256" key="6">
    <source>
        <dbReference type="ARBA" id="ARBA00022857"/>
    </source>
</evidence>
<organism evidence="15 16">
    <name type="scientific">Pseudoglutamicibacter cumminsii</name>
    <dbReference type="NCBI Taxonomy" id="156979"/>
    <lineage>
        <taxon>Bacteria</taxon>
        <taxon>Bacillati</taxon>
        <taxon>Actinomycetota</taxon>
        <taxon>Actinomycetes</taxon>
        <taxon>Micrococcales</taxon>
        <taxon>Micrococcaceae</taxon>
        <taxon>Pseudoglutamicibacter</taxon>
    </lineage>
</organism>
<comment type="function">
    <text evidence="12">Catalyzes the dehydration of the S-form of NAD(P)HX at the expense of ADP, which is converted to AMP. Together with NAD(P)HX epimerase, which catalyzes the epimerization of the S- and R-forms, the enzyme allows the repair of both epimers of NAD(P)HX, a damaged form of NAD(P)H that is a result of enzymatic or heat-dependent hydration.</text>
</comment>
<comment type="function">
    <text evidence="9">Bifunctional enzyme that catalyzes the epimerization of the S- and R-forms of NAD(P)HX and the dehydration of the S-form of NAD(P)HX at the expense of ADP, which is converted to AMP. This allows the repair of both epimers of NAD(P)HX, a damaged form of NAD(P)H that is a result of enzymatic or heat-dependent hydration.</text>
</comment>
<dbReference type="AlphaFoldDB" id="A0AAP4FGS3"/>
<evidence type="ECO:0000256" key="12">
    <source>
        <dbReference type="HAMAP-Rule" id="MF_01965"/>
    </source>
</evidence>
<dbReference type="Pfam" id="PF01256">
    <property type="entry name" value="Carb_kinase"/>
    <property type="match status" value="1"/>
</dbReference>
<comment type="subunit">
    <text evidence="12">Homotetramer.</text>
</comment>
<evidence type="ECO:0000256" key="7">
    <source>
        <dbReference type="ARBA" id="ARBA00023027"/>
    </source>
</evidence>
<reference evidence="15" key="1">
    <citation type="submission" date="2023-05" db="EMBL/GenBank/DDBJ databases">
        <title>Cataloging the Phylogenetic Diversity of Human Bladder Bacteria.</title>
        <authorList>
            <person name="Du J."/>
        </authorList>
    </citation>
    <scope>NUCLEOTIDE SEQUENCE</scope>
    <source>
        <strain evidence="15">UMB9978</strain>
    </source>
</reference>
<dbReference type="Proteomes" id="UP001240483">
    <property type="component" value="Unassembled WGS sequence"/>
</dbReference>
<dbReference type="RefSeq" id="WP_285333141.1">
    <property type="nucleotide sequence ID" value="NZ_JASODW010000005.1"/>
</dbReference>
<comment type="catalytic activity">
    <reaction evidence="10 12">
        <text>(6S)-NADHX + ADP = AMP + phosphate + NADH + H(+)</text>
        <dbReference type="Rhea" id="RHEA:32223"/>
        <dbReference type="ChEBI" id="CHEBI:15378"/>
        <dbReference type="ChEBI" id="CHEBI:43474"/>
        <dbReference type="ChEBI" id="CHEBI:57945"/>
        <dbReference type="ChEBI" id="CHEBI:64074"/>
        <dbReference type="ChEBI" id="CHEBI:456215"/>
        <dbReference type="ChEBI" id="CHEBI:456216"/>
        <dbReference type="EC" id="4.2.1.136"/>
    </reaction>
</comment>
<feature type="binding site" evidence="12">
    <location>
        <position position="473"/>
    </location>
    <ligand>
        <name>(6S)-NADPHX</name>
        <dbReference type="ChEBI" id="CHEBI:64076"/>
    </ligand>
</feature>
<dbReference type="InterPro" id="IPR036652">
    <property type="entry name" value="YjeF_N_dom_sf"/>
</dbReference>
<comment type="similarity">
    <text evidence="2">In the N-terminal section; belongs to the NnrE/AIBP family.</text>
</comment>
<dbReference type="PROSITE" id="PS51383">
    <property type="entry name" value="YJEF_C_3"/>
    <property type="match status" value="1"/>
</dbReference>
<feature type="domain" description="YjeF N-terminal" evidence="14">
    <location>
        <begin position="10"/>
        <end position="300"/>
    </location>
</feature>
<dbReference type="InterPro" id="IPR004443">
    <property type="entry name" value="YjeF_N_dom"/>
</dbReference>
<dbReference type="EMBL" id="JASODW010000005">
    <property type="protein sequence ID" value="MDK6275232.1"/>
    <property type="molecule type" value="Genomic_DNA"/>
</dbReference>
<comment type="similarity">
    <text evidence="3">In the C-terminal section; belongs to the NnrD/CARKD family.</text>
</comment>
<evidence type="ECO:0000256" key="3">
    <source>
        <dbReference type="ARBA" id="ARBA00009524"/>
    </source>
</evidence>
<dbReference type="Pfam" id="PF03853">
    <property type="entry name" value="YjeF_N"/>
    <property type="match status" value="1"/>
</dbReference>
<gene>
    <name evidence="12" type="primary">nnrD</name>
    <name evidence="15" type="ORF">QP116_05715</name>
</gene>
<keyword evidence="7 12" id="KW-0520">NAD</keyword>
<evidence type="ECO:0000259" key="14">
    <source>
        <dbReference type="PROSITE" id="PS51385"/>
    </source>
</evidence>
<dbReference type="PROSITE" id="PS51385">
    <property type="entry name" value="YJEF_N"/>
    <property type="match status" value="1"/>
</dbReference>
<comment type="cofactor">
    <cofactor evidence="12">
        <name>Mg(2+)</name>
        <dbReference type="ChEBI" id="CHEBI:18420"/>
    </cofactor>
</comment>
<evidence type="ECO:0000256" key="4">
    <source>
        <dbReference type="ARBA" id="ARBA00022741"/>
    </source>
</evidence>
<keyword evidence="6 12" id="KW-0521">NADP</keyword>
<comment type="cofactor">
    <cofactor evidence="1">
        <name>K(+)</name>
        <dbReference type="ChEBI" id="CHEBI:29103"/>
    </cofactor>
</comment>
<feature type="binding site" evidence="12">
    <location>
        <position position="542"/>
    </location>
    <ligand>
        <name>AMP</name>
        <dbReference type="ChEBI" id="CHEBI:456215"/>
    </ligand>
</feature>
<evidence type="ECO:0000256" key="11">
    <source>
        <dbReference type="ARBA" id="ARBA00049209"/>
    </source>
</evidence>
<dbReference type="GO" id="GO:0110051">
    <property type="term" value="P:metabolite repair"/>
    <property type="evidence" value="ECO:0007669"/>
    <property type="project" value="TreeGrafter"/>
</dbReference>
<proteinExistence type="inferred from homology"/>
<evidence type="ECO:0000256" key="8">
    <source>
        <dbReference type="ARBA" id="ARBA00023239"/>
    </source>
</evidence>
<dbReference type="InterPro" id="IPR029056">
    <property type="entry name" value="Ribokinase-like"/>
</dbReference>
<dbReference type="CDD" id="cd01171">
    <property type="entry name" value="YXKO-related"/>
    <property type="match status" value="1"/>
</dbReference>
<feature type="binding site" evidence="12">
    <location>
        <begin position="513"/>
        <end position="517"/>
    </location>
    <ligand>
        <name>AMP</name>
        <dbReference type="ChEBI" id="CHEBI:456215"/>
    </ligand>
</feature>
<feature type="binding site" evidence="12">
    <location>
        <position position="414"/>
    </location>
    <ligand>
        <name>(6S)-NADPHX</name>
        <dbReference type="ChEBI" id="CHEBI:64076"/>
    </ligand>
</feature>
<evidence type="ECO:0000256" key="9">
    <source>
        <dbReference type="ARBA" id="ARBA00025153"/>
    </source>
</evidence>
<dbReference type="Gene3D" id="3.40.50.10260">
    <property type="entry name" value="YjeF N-terminal domain"/>
    <property type="match status" value="1"/>
</dbReference>
<evidence type="ECO:0000256" key="10">
    <source>
        <dbReference type="ARBA" id="ARBA00048238"/>
    </source>
</evidence>
<evidence type="ECO:0000256" key="5">
    <source>
        <dbReference type="ARBA" id="ARBA00022840"/>
    </source>
</evidence>
<evidence type="ECO:0000259" key="13">
    <source>
        <dbReference type="PROSITE" id="PS51383"/>
    </source>
</evidence>
<evidence type="ECO:0000256" key="2">
    <source>
        <dbReference type="ARBA" id="ARBA00006001"/>
    </source>
</evidence>
<dbReference type="HAMAP" id="MF_01965">
    <property type="entry name" value="NADHX_dehydratase"/>
    <property type="match status" value="1"/>
</dbReference>
<dbReference type="EC" id="4.2.1.136" evidence="12"/>
<dbReference type="GO" id="GO:0052856">
    <property type="term" value="F:NAD(P)HX epimerase activity"/>
    <property type="evidence" value="ECO:0007669"/>
    <property type="project" value="TreeGrafter"/>
</dbReference>
<feature type="binding site" evidence="12">
    <location>
        <position position="543"/>
    </location>
    <ligand>
        <name>(6S)-NADPHX</name>
        <dbReference type="ChEBI" id="CHEBI:64076"/>
    </ligand>
</feature>
<dbReference type="GO" id="GO:0046496">
    <property type="term" value="P:nicotinamide nucleotide metabolic process"/>
    <property type="evidence" value="ECO:0007669"/>
    <property type="project" value="UniProtKB-UniRule"/>
</dbReference>
<dbReference type="NCBIfam" id="TIGR00196">
    <property type="entry name" value="yjeF_cterm"/>
    <property type="match status" value="1"/>
</dbReference>
<feature type="domain" description="YjeF C-terminal" evidence="13">
    <location>
        <begin position="308"/>
        <end position="591"/>
    </location>
</feature>
<dbReference type="SUPFAM" id="SSF64153">
    <property type="entry name" value="YjeF N-terminal domain-like"/>
    <property type="match status" value="1"/>
</dbReference>
<keyword evidence="4 12" id="KW-0547">Nucleotide-binding</keyword>
<name>A0AAP4FGS3_9MICC</name>
<comment type="catalytic activity">
    <reaction evidence="11 12">
        <text>(6S)-NADPHX + ADP = AMP + phosphate + NADPH + H(+)</text>
        <dbReference type="Rhea" id="RHEA:32235"/>
        <dbReference type="ChEBI" id="CHEBI:15378"/>
        <dbReference type="ChEBI" id="CHEBI:43474"/>
        <dbReference type="ChEBI" id="CHEBI:57783"/>
        <dbReference type="ChEBI" id="CHEBI:64076"/>
        <dbReference type="ChEBI" id="CHEBI:456215"/>
        <dbReference type="ChEBI" id="CHEBI:456216"/>
        <dbReference type="EC" id="4.2.1.136"/>
    </reaction>
</comment>
<dbReference type="InterPro" id="IPR000631">
    <property type="entry name" value="CARKD"/>
</dbReference>
<dbReference type="PANTHER" id="PTHR12592:SF0">
    <property type="entry name" value="ATP-DEPENDENT (S)-NAD(P)H-HYDRATE DEHYDRATASE"/>
    <property type="match status" value="1"/>
</dbReference>
<dbReference type="GO" id="GO:0052855">
    <property type="term" value="F:ADP-dependent NAD(P)H-hydrate dehydratase activity"/>
    <property type="evidence" value="ECO:0007669"/>
    <property type="project" value="UniProtKB-UniRule"/>
</dbReference>
<protein>
    <recommendedName>
        <fullName evidence="12">ADP-dependent (S)-NAD(P)H-hydrate dehydratase</fullName>
        <ecNumber evidence="12">4.2.1.136</ecNumber>
    </recommendedName>
    <alternativeName>
        <fullName evidence="12">ADP-dependent NAD(P)HX dehydratase</fullName>
    </alternativeName>
</protein>
<dbReference type="SUPFAM" id="SSF53613">
    <property type="entry name" value="Ribokinase-like"/>
    <property type="match status" value="1"/>
</dbReference>
<comment type="similarity">
    <text evidence="12">Belongs to the NnrD/CARKD family.</text>
</comment>
<keyword evidence="8 12" id="KW-0456">Lyase</keyword>
<dbReference type="PANTHER" id="PTHR12592">
    <property type="entry name" value="ATP-DEPENDENT (S)-NAD(P)H-HYDRATE DEHYDRATASE FAMILY MEMBER"/>
    <property type="match status" value="1"/>
</dbReference>
<keyword evidence="5 12" id="KW-0067">ATP-binding</keyword>
<sequence length="591" mass="60078">MHLLFTPDQIRAAEAPMLAACEAAGDPDRLMRQAAHGLVVHIARAVTRRPALGEPIVPAPTSVAEIYSGGIGAGTGYSPAAGYSPVSSLRGALIVGLIGPGNNGGDGLYALAGLARRGALCVAVMVADRWHERAAAAARDAGVELLVTQAGGPLPGTVFERASRWQLCAATAQEQVVPQAGGQLPVTVEELDVWALLRKADVIVDAVLGIGAQGGMWIPGWDEETQKWAVVGDELKALVIAVDCPSGLNTLTGSADELVPSAHLTVTFGALKRGLVVGAGREKTGDVYLVEMGLKTWLAAGPMPRLVTPQEADALLLAPRAGDHKYSRGVLGVLAGSPAYPGGAVLCSTAAAAVGQHDAGRGGVGMLVTAGRGETGASVVQALPEVVNVDRAELLSSAWPAAAQKATAWVVGPGIGTEPEDCEPAVAVMKNSQCPVVVDASALSLWEPESLLASRGDGTPIKAVYRDYVLTPHAGEFAALAQRLGVPTWDPLQDPLEAAYDLASAVNAVVLLKGSATVVAAPDGPVFVAASAAPTLARAGSGDKLAGVVGAMLATHAARALSSGIELSQDRIAELCAAAAVLHGVTYSIDS</sequence>
<comment type="caution">
    <text evidence="15">The sequence shown here is derived from an EMBL/GenBank/DDBJ whole genome shotgun (WGS) entry which is preliminary data.</text>
</comment>
<comment type="caution">
    <text evidence="12">Lacks conserved residue(s) required for the propagation of feature annotation.</text>
</comment>
<evidence type="ECO:0000256" key="1">
    <source>
        <dbReference type="ARBA" id="ARBA00001958"/>
    </source>
</evidence>
<dbReference type="Gene3D" id="3.40.1190.20">
    <property type="match status" value="1"/>
</dbReference>